<keyword evidence="1 2" id="KW-0812">Transmembrane</keyword>
<proteinExistence type="predicted"/>
<reference evidence="3" key="3">
    <citation type="submission" date="2015-04" db="UniProtKB">
        <authorList>
            <consortium name="EnsemblPlants"/>
        </authorList>
    </citation>
    <scope>IDENTIFICATION</scope>
    <source>
        <strain evidence="3">cv. Jemalong A17</strain>
    </source>
</reference>
<evidence type="ECO:0000313" key="4">
    <source>
        <dbReference type="Proteomes" id="UP000002051"/>
    </source>
</evidence>
<evidence type="ECO:0000256" key="1">
    <source>
        <dbReference type="SAM" id="Phobius"/>
    </source>
</evidence>
<dbReference type="EMBL" id="CM001221">
    <property type="protein sequence ID" value="AES99897.1"/>
    <property type="molecule type" value="Genomic_DNA"/>
</dbReference>
<dbReference type="Proteomes" id="UP000002051">
    <property type="component" value="Chromosome 5"/>
</dbReference>
<feature type="transmembrane region" description="Helical" evidence="1">
    <location>
        <begin position="39"/>
        <end position="55"/>
    </location>
</feature>
<keyword evidence="1" id="KW-0472">Membrane</keyword>
<reference evidence="2 4" key="1">
    <citation type="journal article" date="2011" name="Nature">
        <title>The Medicago genome provides insight into the evolution of rhizobial symbioses.</title>
        <authorList>
            <person name="Young N.D."/>
            <person name="Debelle F."/>
            <person name="Oldroyd G.E."/>
            <person name="Geurts R."/>
            <person name="Cannon S.B."/>
            <person name="Udvardi M.K."/>
            <person name="Benedito V.A."/>
            <person name="Mayer K.F."/>
            <person name="Gouzy J."/>
            <person name="Schoof H."/>
            <person name="Van de Peer Y."/>
            <person name="Proost S."/>
            <person name="Cook D.R."/>
            <person name="Meyers B.C."/>
            <person name="Spannagl M."/>
            <person name="Cheung F."/>
            <person name="De Mita S."/>
            <person name="Krishnakumar V."/>
            <person name="Gundlach H."/>
            <person name="Zhou S."/>
            <person name="Mudge J."/>
            <person name="Bharti A.K."/>
            <person name="Murray J.D."/>
            <person name="Naoumkina M.A."/>
            <person name="Rosen B."/>
            <person name="Silverstein K.A."/>
            <person name="Tang H."/>
            <person name="Rombauts S."/>
            <person name="Zhao P.X."/>
            <person name="Zhou P."/>
            <person name="Barbe V."/>
            <person name="Bardou P."/>
            <person name="Bechner M."/>
            <person name="Bellec A."/>
            <person name="Berger A."/>
            <person name="Berges H."/>
            <person name="Bidwell S."/>
            <person name="Bisseling T."/>
            <person name="Choisne N."/>
            <person name="Couloux A."/>
            <person name="Denny R."/>
            <person name="Deshpande S."/>
            <person name="Dai X."/>
            <person name="Doyle J.J."/>
            <person name="Dudez A.M."/>
            <person name="Farmer A.D."/>
            <person name="Fouteau S."/>
            <person name="Franken C."/>
            <person name="Gibelin C."/>
            <person name="Gish J."/>
            <person name="Goldstein S."/>
            <person name="Gonzalez A.J."/>
            <person name="Green P.J."/>
            <person name="Hallab A."/>
            <person name="Hartog M."/>
            <person name="Hua A."/>
            <person name="Humphray S.J."/>
            <person name="Jeong D.H."/>
            <person name="Jing Y."/>
            <person name="Jocker A."/>
            <person name="Kenton S.M."/>
            <person name="Kim D.J."/>
            <person name="Klee K."/>
            <person name="Lai H."/>
            <person name="Lang C."/>
            <person name="Lin S."/>
            <person name="Macmil S.L."/>
            <person name="Magdelenat G."/>
            <person name="Matthews L."/>
            <person name="McCorrison J."/>
            <person name="Monaghan E.L."/>
            <person name="Mun J.H."/>
            <person name="Najar F.Z."/>
            <person name="Nicholson C."/>
            <person name="Noirot C."/>
            <person name="O'Bleness M."/>
            <person name="Paule C.R."/>
            <person name="Poulain J."/>
            <person name="Prion F."/>
            <person name="Qin B."/>
            <person name="Qu C."/>
            <person name="Retzel E.F."/>
            <person name="Riddle C."/>
            <person name="Sallet E."/>
            <person name="Samain S."/>
            <person name="Samson N."/>
            <person name="Sanders I."/>
            <person name="Saurat O."/>
            <person name="Scarpelli C."/>
            <person name="Schiex T."/>
            <person name="Segurens B."/>
            <person name="Severin A.J."/>
            <person name="Sherrier D.J."/>
            <person name="Shi R."/>
            <person name="Sims S."/>
            <person name="Singer S.R."/>
            <person name="Sinharoy S."/>
            <person name="Sterck L."/>
            <person name="Viollet A."/>
            <person name="Wang B.B."/>
            <person name="Wang K."/>
            <person name="Wang M."/>
            <person name="Wang X."/>
            <person name="Warfsmann J."/>
            <person name="Weissenbach J."/>
            <person name="White D.D."/>
            <person name="White J.D."/>
            <person name="Wiley G.B."/>
            <person name="Wincker P."/>
            <person name="Xing Y."/>
            <person name="Yang L."/>
            <person name="Yao Z."/>
            <person name="Ying F."/>
            <person name="Zhai J."/>
            <person name="Zhou L."/>
            <person name="Zuber A."/>
            <person name="Denarie J."/>
            <person name="Dixon R.A."/>
            <person name="May G.D."/>
            <person name="Schwartz D.C."/>
            <person name="Rogers J."/>
            <person name="Quetier F."/>
            <person name="Town C.D."/>
            <person name="Roe B.A."/>
        </authorList>
    </citation>
    <scope>NUCLEOTIDE SEQUENCE [LARGE SCALE GENOMIC DNA]</scope>
    <source>
        <strain evidence="2">A17</strain>
        <strain evidence="3 4">cv. Jemalong A17</strain>
    </source>
</reference>
<name>G7K7L3_MEDTR</name>
<dbReference type="EnsemblPlants" id="AES99897">
    <property type="protein sequence ID" value="AES99897"/>
    <property type="gene ID" value="MTR_5g085940"/>
</dbReference>
<keyword evidence="1" id="KW-1133">Transmembrane helix</keyword>
<accession>G7K7L3</accession>
<reference evidence="2 4" key="2">
    <citation type="journal article" date="2014" name="BMC Genomics">
        <title>An improved genome release (version Mt4.0) for the model legume Medicago truncatula.</title>
        <authorList>
            <person name="Tang H."/>
            <person name="Krishnakumar V."/>
            <person name="Bidwell S."/>
            <person name="Rosen B."/>
            <person name="Chan A."/>
            <person name="Zhou S."/>
            <person name="Gentzbittel L."/>
            <person name="Childs K.L."/>
            <person name="Yandell M."/>
            <person name="Gundlach H."/>
            <person name="Mayer K.F."/>
            <person name="Schwartz D.C."/>
            <person name="Town C.D."/>
        </authorList>
    </citation>
    <scope>GENOME REANNOTATION</scope>
    <source>
        <strain evidence="3 4">cv. Jemalong A17</strain>
    </source>
</reference>
<dbReference type="AlphaFoldDB" id="G7K7L3"/>
<gene>
    <name evidence="2" type="ordered locus">MTR_5g085940</name>
</gene>
<feature type="transmembrane region" description="Helical" evidence="1">
    <location>
        <begin position="88"/>
        <end position="107"/>
    </location>
</feature>
<evidence type="ECO:0000313" key="2">
    <source>
        <dbReference type="EMBL" id="AES99897.1"/>
    </source>
</evidence>
<sequence>MSLYLDSNSFEGVITVLVYLNLSSNSLTLKLSENWVPPFQLYTLYLSLLAFERIFTFKYKYNTPSGLECKKQNKKIVGLKCKQKYTKVILLNVTIPILTSFTLSNLFHIPMFNAFQRFFIGGVQKSYFQDKGITGKMGQNKLEARDGTKTEIFVPHQTTAQLSCLKHQNSISSPKKNIK</sequence>
<organism evidence="2 4">
    <name type="scientific">Medicago truncatula</name>
    <name type="common">Barrel medic</name>
    <name type="synonym">Medicago tribuloides</name>
    <dbReference type="NCBI Taxonomy" id="3880"/>
    <lineage>
        <taxon>Eukaryota</taxon>
        <taxon>Viridiplantae</taxon>
        <taxon>Streptophyta</taxon>
        <taxon>Embryophyta</taxon>
        <taxon>Tracheophyta</taxon>
        <taxon>Spermatophyta</taxon>
        <taxon>Magnoliopsida</taxon>
        <taxon>eudicotyledons</taxon>
        <taxon>Gunneridae</taxon>
        <taxon>Pentapetalae</taxon>
        <taxon>rosids</taxon>
        <taxon>fabids</taxon>
        <taxon>Fabales</taxon>
        <taxon>Fabaceae</taxon>
        <taxon>Papilionoideae</taxon>
        <taxon>50 kb inversion clade</taxon>
        <taxon>NPAAA clade</taxon>
        <taxon>Hologalegina</taxon>
        <taxon>IRL clade</taxon>
        <taxon>Trifolieae</taxon>
        <taxon>Medicago</taxon>
    </lineage>
</organism>
<dbReference type="PaxDb" id="3880-AES99897"/>
<protein>
    <submittedName>
        <fullName evidence="2">Transmembrane protein, putative</fullName>
    </submittedName>
</protein>
<dbReference type="HOGENOM" id="CLU_1505656_0_0_1"/>
<keyword evidence="4" id="KW-1185">Reference proteome</keyword>
<evidence type="ECO:0000313" key="3">
    <source>
        <dbReference type="EnsemblPlants" id="AES99897"/>
    </source>
</evidence>